<dbReference type="Pfam" id="PF00781">
    <property type="entry name" value="DAGK_cat"/>
    <property type="match status" value="1"/>
</dbReference>
<feature type="domain" description="DAGKc" evidence="2">
    <location>
        <begin position="138"/>
        <end position="267"/>
    </location>
</feature>
<reference evidence="4" key="1">
    <citation type="submission" date="2016-10" db="EMBL/GenBank/DDBJ databases">
        <authorList>
            <person name="Varghese N."/>
            <person name="Submissions S."/>
        </authorList>
    </citation>
    <scope>NUCLEOTIDE SEQUENCE [LARGE SCALE GENOMIC DNA]</scope>
    <source>
        <strain evidence="4">DSM 44675</strain>
    </source>
</reference>
<keyword evidence="1" id="KW-0472">Membrane</keyword>
<feature type="transmembrane region" description="Helical" evidence="1">
    <location>
        <begin position="50"/>
        <end position="71"/>
    </location>
</feature>
<evidence type="ECO:0000259" key="2">
    <source>
        <dbReference type="PROSITE" id="PS50146"/>
    </source>
</evidence>
<dbReference type="SUPFAM" id="SSF111331">
    <property type="entry name" value="NAD kinase/diacylglycerol kinase-like"/>
    <property type="match status" value="1"/>
</dbReference>
<dbReference type="InterPro" id="IPR001206">
    <property type="entry name" value="Diacylglycerol_kinase_cat_dom"/>
</dbReference>
<dbReference type="RefSeq" id="WP_072753428.1">
    <property type="nucleotide sequence ID" value="NZ_FOAW01000029.1"/>
</dbReference>
<accession>A0A1H7WXY0</accession>
<evidence type="ECO:0000313" key="3">
    <source>
        <dbReference type="EMBL" id="SEM26155.1"/>
    </source>
</evidence>
<evidence type="ECO:0000256" key="1">
    <source>
        <dbReference type="SAM" id="Phobius"/>
    </source>
</evidence>
<feature type="transmembrane region" description="Helical" evidence="1">
    <location>
        <begin position="78"/>
        <end position="96"/>
    </location>
</feature>
<evidence type="ECO:0000313" key="4">
    <source>
        <dbReference type="Proteomes" id="UP000198677"/>
    </source>
</evidence>
<proteinExistence type="predicted"/>
<dbReference type="AlphaFoldDB" id="A0A1H7WXY0"/>
<dbReference type="Gene3D" id="3.40.50.10330">
    <property type="entry name" value="Probable inorganic polyphosphate/atp-NAD kinase, domain 1"/>
    <property type="match status" value="1"/>
</dbReference>
<keyword evidence="1" id="KW-1133">Transmembrane helix</keyword>
<dbReference type="GO" id="GO:0016301">
    <property type="term" value="F:kinase activity"/>
    <property type="evidence" value="ECO:0007669"/>
    <property type="project" value="UniProtKB-KW"/>
</dbReference>
<dbReference type="OrthoDB" id="3208200at2"/>
<dbReference type="InterPro" id="IPR016064">
    <property type="entry name" value="NAD/diacylglycerol_kinase_sf"/>
</dbReference>
<keyword evidence="4" id="KW-1185">Reference proteome</keyword>
<keyword evidence="3" id="KW-0418">Kinase</keyword>
<dbReference type="Gene3D" id="2.60.200.40">
    <property type="match status" value="1"/>
</dbReference>
<name>A0A1H7WXY0_9NOCA</name>
<dbReference type="EMBL" id="FOAW01000029">
    <property type="protein sequence ID" value="SEM26155.1"/>
    <property type="molecule type" value="Genomic_DNA"/>
</dbReference>
<feature type="transmembrane region" description="Helical" evidence="1">
    <location>
        <begin position="102"/>
        <end position="123"/>
    </location>
</feature>
<sequence length="451" mass="47342">MGGSSRGPDSDVARSVDPGRNRRWWARAAFAAAVSAAVVPIVAAGLLSTLVLLATGIGGVAVMMAALYWFLTRRGVPRWIWLGVAVLVPIAVLSAFVSANLLWVVVVSYALVLLAALCARIALEGDRAESVVDERPVPPPRHPFLVMNPHSGGGKVARFDLQRKAEELGAEVALLEGPGTVDVEALARDAVRRGADLLGVAGGDGTQALVAGVAAEHDLPFLVICAGTRNHFALDLGLDRDDPAAGLDALRDGVEVRVDLGEIGGRTFVNNASFGVYAEVVQSPAYREDKTGTVLRMLPDLLGGSAGARLTARTGGLTVEGPQAVLVSNGPYQTSDLAGLGRRARLDRGVLGVVTVAVDGARQAVGLLNRAHERGMTQHTALEVTVDADAQEIPVGVDGESLVLATPVRCTVRPGALRVRLPRDRPGVPPFKVAVDWVRLRALAGWAHRRV</sequence>
<gene>
    <name evidence="3" type="ORF">SAMN05444583_12943</name>
</gene>
<keyword evidence="1" id="KW-0812">Transmembrane</keyword>
<organism evidence="3 4">
    <name type="scientific">Rhodococcus maanshanensis</name>
    <dbReference type="NCBI Taxonomy" id="183556"/>
    <lineage>
        <taxon>Bacteria</taxon>
        <taxon>Bacillati</taxon>
        <taxon>Actinomycetota</taxon>
        <taxon>Actinomycetes</taxon>
        <taxon>Mycobacteriales</taxon>
        <taxon>Nocardiaceae</taxon>
        <taxon>Rhodococcus</taxon>
    </lineage>
</organism>
<dbReference type="PROSITE" id="PS50146">
    <property type="entry name" value="DAGK"/>
    <property type="match status" value="1"/>
</dbReference>
<protein>
    <submittedName>
        <fullName evidence="3">Diacylglycerol kinase family enzyme</fullName>
    </submittedName>
</protein>
<dbReference type="Proteomes" id="UP000198677">
    <property type="component" value="Unassembled WGS sequence"/>
</dbReference>
<dbReference type="InterPro" id="IPR017438">
    <property type="entry name" value="ATP-NAD_kinase_N"/>
</dbReference>
<feature type="transmembrane region" description="Helical" evidence="1">
    <location>
        <begin position="24"/>
        <end position="44"/>
    </location>
</feature>
<keyword evidence="3" id="KW-0808">Transferase</keyword>